<sequence length="1037" mass="115838">MEDQLEQAVTIAIQGTGDDALKQQAIDFCNNLKSSDNGWQICLGLYTGATKRSAESRFFALQVIDAALSKLTSDQIQLVRSTLFNYLCTAVTSANPADSLGASYLRNKLAQTLGFVFILSYESIWPTFFSDFITLLGPSFETAPAVDMYLRVLQVVHEEIGDNLIMRDQHITKRNNGLKDLVRERDVATLADSWMKILQVYNAREHREIVEGALKVIGGWISWIDITLIVNPSYLTLIFNGLQTESLRLTACDTLVEIIAKKMKPGDKMELIRLLDLKNVINQIASSSDEEFDERVAKLSNFVALELVHILDGTTAQASNTELQPGQAEQAEEMLNDFIPTILHFLSNEYDDTSSQVFPALSDYLSFVRRESKAAKATVDTSKLERNAARQIINFPPDSNFISAQRREILANVLPKIILKMKYDEDTTWSGGDDESETEFMDIRQRLKVLQDLIAGIDMDLYIDGIVSVVTSSFDPAKVTSWRDVELGLFELSAFSESLKNGAIAVVKGLETRASRTLYELFFKMIESNVVSMNHPSIQLHYIELVNRHSAFFNSSNQAALAKVLDIFVSPLGVNNPNKRVRIRSWYLFFRFLKSVRNMVGDIAENVFNSIRNLLEIKAELPPDDNSSEITANAATEAGAFDSQLYLFELCGLLFASSANKVSLVQGLLQPLFSSVERGLQGNTADPLVPLQVHHDVMAIGTFARGFNDTGFGAASNSDELSSVPLDPAVFQVFKTATEVVITSLERLAKFEVIRDAARFSIARLIPVLGMDILPEVTRLIRCFLENCKIDELMDFLGFLGHLVHKFRKEAGVYNMFDSLMTPLFGHIMRALSEGDAVAAEGSTDAVILKRSLRRSYLQFTFNILNNGMGALFFSKNNSSIYENLLQSILTFATNIETGDEQTSKLAIQTLNKMLQVWGQGTVKTGDFEAGAAVPGFEQFTFEHMSRICWEIPAKPSFNPKDAQLRLLLGDLATLQHSIYEVYGENYLRFLAENYFPSIGLPQNYCVEYVQQLGGGTPDARAFKKFFIQFISTISSK</sequence>
<dbReference type="GO" id="GO:0071528">
    <property type="term" value="P:tRNA re-export from nucleus"/>
    <property type="evidence" value="ECO:0007669"/>
    <property type="project" value="UniProtKB-UniRule"/>
</dbReference>
<feature type="domain" description="Exportin-1/Importin-beta-like" evidence="10">
    <location>
        <begin position="103"/>
        <end position="255"/>
    </location>
</feature>
<comment type="function">
    <text evidence="9">tRNA nucleus export receptor which facilitates tRNA translocation across the nuclear pore complex.</text>
</comment>
<evidence type="ECO:0000256" key="2">
    <source>
        <dbReference type="ARBA" id="ARBA00009466"/>
    </source>
</evidence>
<evidence type="ECO:0000256" key="3">
    <source>
        <dbReference type="ARBA" id="ARBA00018928"/>
    </source>
</evidence>
<dbReference type="OrthoDB" id="26399at2759"/>
<keyword evidence="5 9" id="KW-0963">Cytoplasm</keyword>
<dbReference type="InterPro" id="IPR011989">
    <property type="entry name" value="ARM-like"/>
</dbReference>
<keyword evidence="4 9" id="KW-0813">Transport</keyword>
<evidence type="ECO:0000313" key="12">
    <source>
        <dbReference type="EMBL" id="CDO57310.1"/>
    </source>
</evidence>
<dbReference type="Pfam" id="PF19282">
    <property type="entry name" value="Exportin-T"/>
    <property type="match status" value="2"/>
</dbReference>
<keyword evidence="7 9" id="KW-0694">RNA-binding</keyword>
<evidence type="ECO:0000313" key="13">
    <source>
        <dbReference type="Proteomes" id="UP000242525"/>
    </source>
</evidence>
<dbReference type="Pfam" id="PF08389">
    <property type="entry name" value="Xpo1"/>
    <property type="match status" value="1"/>
</dbReference>
<evidence type="ECO:0000259" key="11">
    <source>
        <dbReference type="Pfam" id="PF19282"/>
    </source>
</evidence>
<evidence type="ECO:0000259" key="10">
    <source>
        <dbReference type="Pfam" id="PF08389"/>
    </source>
</evidence>
<evidence type="ECO:0000256" key="1">
    <source>
        <dbReference type="ARBA" id="ARBA00004496"/>
    </source>
</evidence>
<gene>
    <name evidence="12" type="ORF">BN980_GECA20s00923g</name>
</gene>
<dbReference type="SUPFAM" id="SSF48371">
    <property type="entry name" value="ARM repeat"/>
    <property type="match status" value="1"/>
</dbReference>
<dbReference type="AlphaFoldDB" id="A0A0J9XJ75"/>
<dbReference type="GO" id="GO:0031267">
    <property type="term" value="F:small GTPase binding"/>
    <property type="evidence" value="ECO:0007669"/>
    <property type="project" value="InterPro"/>
</dbReference>
<dbReference type="InterPro" id="IPR045546">
    <property type="entry name" value="Exportin-T_C"/>
</dbReference>
<proteinExistence type="inferred from homology"/>
<feature type="domain" description="Exportin-T C-terminal" evidence="11">
    <location>
        <begin position="328"/>
        <end position="380"/>
    </location>
</feature>
<evidence type="ECO:0000256" key="4">
    <source>
        <dbReference type="ARBA" id="ARBA00022448"/>
    </source>
</evidence>
<keyword evidence="13" id="KW-1185">Reference proteome</keyword>
<evidence type="ECO:0000256" key="8">
    <source>
        <dbReference type="ARBA" id="ARBA00023242"/>
    </source>
</evidence>
<keyword evidence="8 9" id="KW-0539">Nucleus</keyword>
<evidence type="ECO:0000256" key="7">
    <source>
        <dbReference type="ARBA" id="ARBA00022884"/>
    </source>
</evidence>
<evidence type="ECO:0000256" key="5">
    <source>
        <dbReference type="ARBA" id="ARBA00022490"/>
    </source>
</evidence>
<organism evidence="12 13">
    <name type="scientific">Geotrichum candidum</name>
    <name type="common">Oospora lactis</name>
    <name type="synonym">Dipodascus geotrichum</name>
    <dbReference type="NCBI Taxonomy" id="1173061"/>
    <lineage>
        <taxon>Eukaryota</taxon>
        <taxon>Fungi</taxon>
        <taxon>Dikarya</taxon>
        <taxon>Ascomycota</taxon>
        <taxon>Saccharomycotina</taxon>
        <taxon>Dipodascomycetes</taxon>
        <taxon>Dipodascales</taxon>
        <taxon>Dipodascaceae</taxon>
        <taxon>Geotrichum</taxon>
    </lineage>
</organism>
<dbReference type="EMBL" id="CCBN010000020">
    <property type="protein sequence ID" value="CDO57310.1"/>
    <property type="molecule type" value="Genomic_DNA"/>
</dbReference>
<dbReference type="InterPro" id="IPR013598">
    <property type="entry name" value="Exportin-1/Importin-b-like"/>
</dbReference>
<keyword evidence="6 9" id="KW-0820">tRNA-binding</keyword>
<dbReference type="Gene3D" id="1.25.10.10">
    <property type="entry name" value="Leucine-rich Repeat Variant"/>
    <property type="match status" value="1"/>
</dbReference>
<dbReference type="PANTHER" id="PTHR15952">
    <property type="entry name" value="EXPORTIN-T/LOS1"/>
    <property type="match status" value="1"/>
</dbReference>
<dbReference type="STRING" id="1173061.A0A0J9XJ75"/>
<dbReference type="InterPro" id="IPR016024">
    <property type="entry name" value="ARM-type_fold"/>
</dbReference>
<comment type="similarity">
    <text evidence="2 9">Belongs to the exportin family.</text>
</comment>
<dbReference type="Proteomes" id="UP000242525">
    <property type="component" value="Unassembled WGS sequence"/>
</dbReference>
<name>A0A0J9XJ75_GEOCN</name>
<reference evidence="12" key="1">
    <citation type="submission" date="2014-03" db="EMBL/GenBank/DDBJ databases">
        <authorList>
            <person name="Casaregola S."/>
        </authorList>
    </citation>
    <scope>NUCLEOTIDE SEQUENCE [LARGE SCALE GENOMIC DNA]</scope>
    <source>
        <strain evidence="12">CLIB 918</strain>
    </source>
</reference>
<dbReference type="PANTHER" id="PTHR15952:SF11">
    <property type="entry name" value="EXPORTIN-T"/>
    <property type="match status" value="1"/>
</dbReference>
<accession>A0A0J9XJ75</accession>
<dbReference type="GO" id="GO:0005737">
    <property type="term" value="C:cytoplasm"/>
    <property type="evidence" value="ECO:0007669"/>
    <property type="project" value="UniProtKB-SubCell"/>
</dbReference>
<comment type="caution">
    <text evidence="12">The sequence shown here is derived from an EMBL/GenBank/DDBJ whole genome shotgun (WGS) entry which is preliminary data.</text>
</comment>
<dbReference type="GO" id="GO:0005643">
    <property type="term" value="C:nuclear pore"/>
    <property type="evidence" value="ECO:0007669"/>
    <property type="project" value="TreeGrafter"/>
</dbReference>
<evidence type="ECO:0000256" key="6">
    <source>
        <dbReference type="ARBA" id="ARBA00022555"/>
    </source>
</evidence>
<evidence type="ECO:0000256" key="9">
    <source>
        <dbReference type="RuleBase" id="RU366037"/>
    </source>
</evidence>
<protein>
    <recommendedName>
        <fullName evidence="3 9">Exportin-T</fullName>
    </recommendedName>
    <alternativeName>
        <fullName evidence="9">Exportin(tRNA)</fullName>
    </alternativeName>
    <alternativeName>
        <fullName evidence="9">tRNA exportin</fullName>
    </alternativeName>
</protein>
<feature type="domain" description="Exportin-T C-terminal" evidence="11">
    <location>
        <begin position="402"/>
        <end position="1033"/>
    </location>
</feature>
<dbReference type="GO" id="GO:0000049">
    <property type="term" value="F:tRNA binding"/>
    <property type="evidence" value="ECO:0007669"/>
    <property type="project" value="UniProtKB-UniRule"/>
</dbReference>
<comment type="subcellular location">
    <subcellularLocation>
        <location evidence="1 9">Cytoplasm</location>
    </subcellularLocation>
    <subcellularLocation>
        <location evidence="9">Nucleus</location>
    </subcellularLocation>
    <text evidence="9">Shuttles between the nucleus and the cytoplasm.</text>
</comment>
<dbReference type="InterPro" id="IPR040017">
    <property type="entry name" value="XPOT"/>
</dbReference>
<dbReference type="GO" id="GO:0016363">
    <property type="term" value="C:nuclear matrix"/>
    <property type="evidence" value="ECO:0007669"/>
    <property type="project" value="TreeGrafter"/>
</dbReference>